<feature type="region of interest" description="Disordered" evidence="1">
    <location>
        <begin position="142"/>
        <end position="163"/>
    </location>
</feature>
<organism evidence="2">
    <name type="scientific">Mytilinidion resinicola</name>
    <dbReference type="NCBI Taxonomy" id="574789"/>
    <lineage>
        <taxon>Eukaryota</taxon>
        <taxon>Fungi</taxon>
        <taxon>Dikarya</taxon>
        <taxon>Ascomycota</taxon>
        <taxon>Pezizomycotina</taxon>
        <taxon>Dothideomycetes</taxon>
        <taxon>Pleosporomycetidae</taxon>
        <taxon>Mytilinidiales</taxon>
        <taxon>Mytilinidiaceae</taxon>
        <taxon>Mytilinidion</taxon>
    </lineage>
</organism>
<reference evidence="4" key="3">
    <citation type="submission" date="2025-04" db="UniProtKB">
        <authorList>
            <consortium name="RefSeq"/>
        </authorList>
    </citation>
    <scope>IDENTIFICATION</scope>
    <source>
        <strain evidence="4">CBS 304.34</strain>
    </source>
</reference>
<accession>A0A6A6YIF9</accession>
<gene>
    <name evidence="2 4" type="ORF">BDZ99DRAFT_63030</name>
</gene>
<reference evidence="4" key="2">
    <citation type="submission" date="2020-04" db="EMBL/GenBank/DDBJ databases">
        <authorList>
            <consortium name="NCBI Genome Project"/>
        </authorList>
    </citation>
    <scope>NUCLEOTIDE SEQUENCE</scope>
    <source>
        <strain evidence="4">CBS 304.34</strain>
    </source>
</reference>
<proteinExistence type="predicted"/>
<evidence type="ECO:0000313" key="4">
    <source>
        <dbReference type="RefSeq" id="XP_033574671.1"/>
    </source>
</evidence>
<dbReference type="GeneID" id="54469676"/>
<protein>
    <submittedName>
        <fullName evidence="2 4">Uncharacterized protein</fullName>
    </submittedName>
</protein>
<evidence type="ECO:0000313" key="3">
    <source>
        <dbReference type="Proteomes" id="UP000504636"/>
    </source>
</evidence>
<evidence type="ECO:0000256" key="1">
    <source>
        <dbReference type="SAM" id="MobiDB-lite"/>
    </source>
</evidence>
<name>A0A6A6YIF9_9PEZI</name>
<dbReference type="Proteomes" id="UP000504636">
    <property type="component" value="Unplaced"/>
</dbReference>
<dbReference type="RefSeq" id="XP_033574671.1">
    <property type="nucleotide sequence ID" value="XM_033728783.1"/>
</dbReference>
<reference evidence="2 4" key="1">
    <citation type="journal article" date="2020" name="Stud. Mycol.">
        <title>101 Dothideomycetes genomes: a test case for predicting lifestyles and emergence of pathogens.</title>
        <authorList>
            <person name="Haridas S."/>
            <person name="Albert R."/>
            <person name="Binder M."/>
            <person name="Bloem J."/>
            <person name="Labutti K."/>
            <person name="Salamov A."/>
            <person name="Andreopoulos B."/>
            <person name="Baker S."/>
            <person name="Barry K."/>
            <person name="Bills G."/>
            <person name="Bluhm B."/>
            <person name="Cannon C."/>
            <person name="Castanera R."/>
            <person name="Culley D."/>
            <person name="Daum C."/>
            <person name="Ezra D."/>
            <person name="Gonzalez J."/>
            <person name="Henrissat B."/>
            <person name="Kuo A."/>
            <person name="Liang C."/>
            <person name="Lipzen A."/>
            <person name="Lutzoni F."/>
            <person name="Magnuson J."/>
            <person name="Mondo S."/>
            <person name="Nolan M."/>
            <person name="Ohm R."/>
            <person name="Pangilinan J."/>
            <person name="Park H.-J."/>
            <person name="Ramirez L."/>
            <person name="Alfaro M."/>
            <person name="Sun H."/>
            <person name="Tritt A."/>
            <person name="Yoshinaga Y."/>
            <person name="Zwiers L.-H."/>
            <person name="Turgeon B."/>
            <person name="Goodwin S."/>
            <person name="Spatafora J."/>
            <person name="Crous P."/>
            <person name="Grigoriev I."/>
        </authorList>
    </citation>
    <scope>NUCLEOTIDE SEQUENCE</scope>
    <source>
        <strain evidence="2 4">CBS 304.34</strain>
    </source>
</reference>
<dbReference type="AlphaFoldDB" id="A0A6A6YIF9"/>
<evidence type="ECO:0000313" key="2">
    <source>
        <dbReference type="EMBL" id="KAF2807707.1"/>
    </source>
</evidence>
<feature type="compositionally biased region" description="Polar residues" evidence="1">
    <location>
        <begin position="147"/>
        <end position="163"/>
    </location>
</feature>
<dbReference type="EMBL" id="MU003704">
    <property type="protein sequence ID" value="KAF2807707.1"/>
    <property type="molecule type" value="Genomic_DNA"/>
</dbReference>
<sequence length="163" mass="18550">MKSHEDHSKRKECSSDTTAIEDNACSYEQLTALRCETEQPNPACRNMKPCSATHLLLRFKFSVSRKLNCCFNLFWRELGNPFDRPVVDIKTNSGTVGYLHTILVMHTSHSYFITQLLEKTSSEYPLNPFHLRKDSPYLLPTKKHLTSDSNPSPSVPLTTPTCS</sequence>
<keyword evidence="3" id="KW-1185">Reference proteome</keyword>